<sequence length="160" mass="17694">MSLQTSPQMSSNGPSSPGLPHSPRAYKTSHSPNPSISDTFTSSASSASSSPPPQYSAHQPRPQFPTRPLRNRDSEIFTNATIPLSPCSSITDSTHSDDLAKPTIAAPKRKQASGLARLFQCFGSRGGESEEKKEQAKKRRRRREEWYEVEVVRDGHWTEL</sequence>
<gene>
    <name evidence="2" type="ORF">GQ43DRAFT_440756</name>
</gene>
<feature type="compositionally biased region" description="Polar residues" evidence="1">
    <location>
        <begin position="1"/>
        <end position="15"/>
    </location>
</feature>
<reference evidence="2" key="1">
    <citation type="journal article" date="2020" name="Stud. Mycol.">
        <title>101 Dothideomycetes genomes: a test case for predicting lifestyles and emergence of pathogens.</title>
        <authorList>
            <person name="Haridas S."/>
            <person name="Albert R."/>
            <person name="Binder M."/>
            <person name="Bloem J."/>
            <person name="Labutti K."/>
            <person name="Salamov A."/>
            <person name="Andreopoulos B."/>
            <person name="Baker S."/>
            <person name="Barry K."/>
            <person name="Bills G."/>
            <person name="Bluhm B."/>
            <person name="Cannon C."/>
            <person name="Castanera R."/>
            <person name="Culley D."/>
            <person name="Daum C."/>
            <person name="Ezra D."/>
            <person name="Gonzalez J."/>
            <person name="Henrissat B."/>
            <person name="Kuo A."/>
            <person name="Liang C."/>
            <person name="Lipzen A."/>
            <person name="Lutzoni F."/>
            <person name="Magnuson J."/>
            <person name="Mondo S."/>
            <person name="Nolan M."/>
            <person name="Ohm R."/>
            <person name="Pangilinan J."/>
            <person name="Park H.-J."/>
            <person name="Ramirez L."/>
            <person name="Alfaro M."/>
            <person name="Sun H."/>
            <person name="Tritt A."/>
            <person name="Yoshinaga Y."/>
            <person name="Zwiers L.-H."/>
            <person name="Turgeon B."/>
            <person name="Goodwin S."/>
            <person name="Spatafora J."/>
            <person name="Crous P."/>
            <person name="Grigoriev I."/>
        </authorList>
    </citation>
    <scope>NUCLEOTIDE SEQUENCE</scope>
    <source>
        <strain evidence="2">ATCC 74209</strain>
    </source>
</reference>
<dbReference type="Proteomes" id="UP000799536">
    <property type="component" value="Unassembled WGS sequence"/>
</dbReference>
<organism evidence="2 3">
    <name type="scientific">Delitschia confertaspora ATCC 74209</name>
    <dbReference type="NCBI Taxonomy" id="1513339"/>
    <lineage>
        <taxon>Eukaryota</taxon>
        <taxon>Fungi</taxon>
        <taxon>Dikarya</taxon>
        <taxon>Ascomycota</taxon>
        <taxon>Pezizomycotina</taxon>
        <taxon>Dothideomycetes</taxon>
        <taxon>Pleosporomycetidae</taxon>
        <taxon>Pleosporales</taxon>
        <taxon>Delitschiaceae</taxon>
        <taxon>Delitschia</taxon>
    </lineage>
</organism>
<keyword evidence="3" id="KW-1185">Reference proteome</keyword>
<feature type="region of interest" description="Disordered" evidence="1">
    <location>
        <begin position="1"/>
        <end position="144"/>
    </location>
</feature>
<evidence type="ECO:0000313" key="3">
    <source>
        <dbReference type="Proteomes" id="UP000799536"/>
    </source>
</evidence>
<protein>
    <submittedName>
        <fullName evidence="2">Uncharacterized protein</fullName>
    </submittedName>
</protein>
<name>A0A9P4JN60_9PLEO</name>
<feature type="compositionally biased region" description="Polar residues" evidence="1">
    <location>
        <begin position="28"/>
        <end position="41"/>
    </location>
</feature>
<dbReference type="EMBL" id="ML993983">
    <property type="protein sequence ID" value="KAF2201281.1"/>
    <property type="molecule type" value="Genomic_DNA"/>
</dbReference>
<dbReference type="AlphaFoldDB" id="A0A9P4JN60"/>
<accession>A0A9P4JN60</accession>
<feature type="compositionally biased region" description="Polar residues" evidence="1">
    <location>
        <begin position="76"/>
        <end position="93"/>
    </location>
</feature>
<evidence type="ECO:0000313" key="2">
    <source>
        <dbReference type="EMBL" id="KAF2201281.1"/>
    </source>
</evidence>
<evidence type="ECO:0000256" key="1">
    <source>
        <dbReference type="SAM" id="MobiDB-lite"/>
    </source>
</evidence>
<proteinExistence type="predicted"/>
<dbReference type="OrthoDB" id="3786746at2759"/>
<comment type="caution">
    <text evidence="2">The sequence shown here is derived from an EMBL/GenBank/DDBJ whole genome shotgun (WGS) entry which is preliminary data.</text>
</comment>